<dbReference type="RefSeq" id="WP_156607812.1">
    <property type="nucleotide sequence ID" value="NZ_WPCU01000004.1"/>
</dbReference>
<sequence>MRWGAARPRRGARLRTLTPADLAQLDGCPACPPLSPTHPDVRAALDTWGWCGVSAVADGRLLGQLVLTPLRDLDGTLQPGEARLLRLHPVSTVDGEARSSDAVARQLLEGAAARLLRSHVAGLQATGHRWAGDCAVPPVALLASRGFVVVVQHAVHPTMRLGLDRTVRGQPVLQGAWQRLTQLVSTPPPPEPIGFVDARRNPPAEVRGFLQPAEARGQGTSRS</sequence>
<dbReference type="Proteomes" id="UP000435304">
    <property type="component" value="Unassembled WGS sequence"/>
</dbReference>
<dbReference type="EMBL" id="WPCU01000004">
    <property type="protein sequence ID" value="MVA74961.1"/>
    <property type="molecule type" value="Genomic_DNA"/>
</dbReference>
<name>A0A6A9UQL3_9ACTN</name>
<feature type="region of interest" description="Disordered" evidence="1">
    <location>
        <begin position="204"/>
        <end position="223"/>
    </location>
</feature>
<evidence type="ECO:0000256" key="1">
    <source>
        <dbReference type="SAM" id="MobiDB-lite"/>
    </source>
</evidence>
<gene>
    <name evidence="2" type="ORF">GC722_02795</name>
</gene>
<proteinExistence type="predicted"/>
<evidence type="ECO:0008006" key="4">
    <source>
        <dbReference type="Google" id="ProtNLM"/>
    </source>
</evidence>
<evidence type="ECO:0000313" key="2">
    <source>
        <dbReference type="EMBL" id="MVA74961.1"/>
    </source>
</evidence>
<comment type="caution">
    <text evidence="2">The sequence shown here is derived from an EMBL/GenBank/DDBJ whole genome shotgun (WGS) entry which is preliminary data.</text>
</comment>
<reference evidence="2 3" key="1">
    <citation type="submission" date="2019-12" db="EMBL/GenBank/DDBJ databases">
        <title>Auraticoccus cholistani sp. nov., an actinomycete isolated from soil of Cholistan desert.</title>
        <authorList>
            <person name="Cheema M.T."/>
        </authorList>
    </citation>
    <scope>NUCLEOTIDE SEQUENCE [LARGE SCALE GENOMIC DNA]</scope>
    <source>
        <strain evidence="2 3">F435</strain>
    </source>
</reference>
<protein>
    <recommendedName>
        <fullName evidence="4">GNAT family N-acetyltransferase</fullName>
    </recommendedName>
</protein>
<organism evidence="2 3">
    <name type="scientific">Auraticoccus cholistanensis</name>
    <dbReference type="NCBI Taxonomy" id="2656650"/>
    <lineage>
        <taxon>Bacteria</taxon>
        <taxon>Bacillati</taxon>
        <taxon>Actinomycetota</taxon>
        <taxon>Actinomycetes</taxon>
        <taxon>Propionibacteriales</taxon>
        <taxon>Propionibacteriaceae</taxon>
        <taxon>Auraticoccus</taxon>
    </lineage>
</organism>
<keyword evidence="3" id="KW-1185">Reference proteome</keyword>
<accession>A0A6A9UQL3</accession>
<evidence type="ECO:0000313" key="3">
    <source>
        <dbReference type="Proteomes" id="UP000435304"/>
    </source>
</evidence>
<dbReference type="AlphaFoldDB" id="A0A6A9UQL3"/>